<keyword evidence="2" id="KW-1185">Reference proteome</keyword>
<evidence type="ECO:0000313" key="2">
    <source>
        <dbReference type="Proteomes" id="UP001054945"/>
    </source>
</evidence>
<dbReference type="AlphaFoldDB" id="A0AAV4NFL2"/>
<gene>
    <name evidence="1" type="ORF">CEXT_594771</name>
</gene>
<protein>
    <submittedName>
        <fullName evidence="1">Uncharacterized protein</fullName>
    </submittedName>
</protein>
<accession>A0AAV4NFL2</accession>
<name>A0AAV4NFL2_CAEEX</name>
<sequence>MESFQRRDKKKRKEKSSLKKQIRSLLLDEVCKSLAPMRDHLTSPSCLLNAITLDRLNSYQRFLCVCVGERECVFPWRVLLQKSEITE</sequence>
<evidence type="ECO:0000313" key="1">
    <source>
        <dbReference type="EMBL" id="GIX83602.1"/>
    </source>
</evidence>
<dbReference type="Proteomes" id="UP001054945">
    <property type="component" value="Unassembled WGS sequence"/>
</dbReference>
<organism evidence="1 2">
    <name type="scientific">Caerostris extrusa</name>
    <name type="common">Bark spider</name>
    <name type="synonym">Caerostris bankana</name>
    <dbReference type="NCBI Taxonomy" id="172846"/>
    <lineage>
        <taxon>Eukaryota</taxon>
        <taxon>Metazoa</taxon>
        <taxon>Ecdysozoa</taxon>
        <taxon>Arthropoda</taxon>
        <taxon>Chelicerata</taxon>
        <taxon>Arachnida</taxon>
        <taxon>Araneae</taxon>
        <taxon>Araneomorphae</taxon>
        <taxon>Entelegynae</taxon>
        <taxon>Araneoidea</taxon>
        <taxon>Araneidae</taxon>
        <taxon>Caerostris</taxon>
    </lineage>
</organism>
<proteinExistence type="predicted"/>
<comment type="caution">
    <text evidence="1">The sequence shown here is derived from an EMBL/GenBank/DDBJ whole genome shotgun (WGS) entry which is preliminary data.</text>
</comment>
<reference evidence="1 2" key="1">
    <citation type="submission" date="2021-06" db="EMBL/GenBank/DDBJ databases">
        <title>Caerostris extrusa draft genome.</title>
        <authorList>
            <person name="Kono N."/>
            <person name="Arakawa K."/>
        </authorList>
    </citation>
    <scope>NUCLEOTIDE SEQUENCE [LARGE SCALE GENOMIC DNA]</scope>
</reference>
<dbReference type="EMBL" id="BPLR01020886">
    <property type="protein sequence ID" value="GIX83602.1"/>
    <property type="molecule type" value="Genomic_DNA"/>
</dbReference>